<feature type="domain" description="Auxiliary Activity family 9 catalytic" evidence="17">
    <location>
        <begin position="64"/>
        <end position="273"/>
    </location>
</feature>
<keyword evidence="3" id="KW-0964">Secreted</keyword>
<evidence type="ECO:0000256" key="4">
    <source>
        <dbReference type="ARBA" id="ARBA00022723"/>
    </source>
</evidence>
<comment type="catalytic activity">
    <reaction evidence="14">
        <text>[(1-&gt;4)-beta-D-glucosyl]n+m + reduced acceptor + O2 = 4-dehydro-beta-D-glucosyl-[(1-&gt;4)-beta-D-glucosyl]n-1 + [(1-&gt;4)-beta-D-glucosyl]m + acceptor + H2O.</text>
        <dbReference type="EC" id="1.14.99.56"/>
    </reaction>
</comment>
<keyword evidence="11" id="KW-0119">Carbohydrate metabolism</keyword>
<feature type="domain" description="CBM1" evidence="16">
    <location>
        <begin position="340"/>
        <end position="356"/>
    </location>
</feature>
<evidence type="ECO:0000256" key="14">
    <source>
        <dbReference type="ARBA" id="ARBA00045077"/>
    </source>
</evidence>
<proteinExistence type="inferred from homology"/>
<dbReference type="InterPro" id="IPR035971">
    <property type="entry name" value="CBD_sf"/>
</dbReference>
<evidence type="ECO:0000256" key="13">
    <source>
        <dbReference type="ARBA" id="ARBA00044502"/>
    </source>
</evidence>
<dbReference type="Pfam" id="PF03443">
    <property type="entry name" value="AA9"/>
    <property type="match status" value="1"/>
</dbReference>
<reference evidence="18 19" key="1">
    <citation type="submission" date="2017-07" db="EMBL/GenBank/DDBJ databases">
        <title>Genome sequence of the Sordaria macrospora wild type strain R19027.</title>
        <authorList>
            <person name="Nowrousian M."/>
            <person name="Teichert I."/>
            <person name="Kueck U."/>
        </authorList>
    </citation>
    <scope>NUCLEOTIDE SEQUENCE [LARGE SCALE GENOMIC DNA]</scope>
    <source>
        <strain evidence="18 19">R19027</strain>
        <tissue evidence="18">Mycelium</tissue>
    </source>
</reference>
<keyword evidence="4" id="KW-0479">Metal-binding</keyword>
<dbReference type="VEuPathDB" id="FungiDB:SMAC_04518"/>
<evidence type="ECO:0000256" key="11">
    <source>
        <dbReference type="ARBA" id="ARBA00023277"/>
    </source>
</evidence>
<dbReference type="InterPro" id="IPR049892">
    <property type="entry name" value="AA9"/>
</dbReference>
<evidence type="ECO:0000256" key="6">
    <source>
        <dbReference type="ARBA" id="ARBA00023001"/>
    </source>
</evidence>
<dbReference type="SUPFAM" id="SSF57180">
    <property type="entry name" value="Cellulose-binding domain"/>
    <property type="match status" value="1"/>
</dbReference>
<dbReference type="Proteomes" id="UP000433876">
    <property type="component" value="Unassembled WGS sequence"/>
</dbReference>
<evidence type="ECO:0000256" key="5">
    <source>
        <dbReference type="ARBA" id="ARBA00022729"/>
    </source>
</evidence>
<evidence type="ECO:0000313" key="19">
    <source>
        <dbReference type="Proteomes" id="UP000433876"/>
    </source>
</evidence>
<comment type="similarity">
    <text evidence="13">Belongs to the polysaccharide monooxygenase AA9 family.</text>
</comment>
<sequence>MLNIKTPGSGGYKARRHPQPIPFPSIFLILQDTLYVSTIRHPKMRSTLITGLIAGLLSQQAAAHAIFQALWVDGADYGSQCARVPPSNSPVTDVSSNAVRCNAGTSPVAKKCPVKAGSTVTVEMHQQPNDRSCGSEAIGGAHYGPVLVYMSKVSDAASADGSSGWFKIFEDTWAKNPSGASGDDDFWGVKDLNSCCGKMQVKIPSDVPAGDYLLRAEVIALHTAGSAGGAQLYMTCYQISVSGGGSASPATVSFPGAYKSSDAGILVNIHAAMSNYVAPGPAVYSGGSSKKAGSACVGCESTCKVGSGPTGTASAAPVASATTAPGGGSGGGSGGCSVAKYQQCGGTGYTGCTTCAVSSSWGLMGVRLYLQRCLASLLLPVCLSNSVRDYIHGRGPLMLAGVIKGRGRGTWRFTRLATKEFAVHNLSLSWSWSRPLGGRVVAEAVNILNESR</sequence>
<gene>
    <name evidence="18" type="ORF">SMACR_04518</name>
</gene>
<dbReference type="CDD" id="cd21175">
    <property type="entry name" value="LPMO_AA9"/>
    <property type="match status" value="1"/>
</dbReference>
<dbReference type="Pfam" id="PF00734">
    <property type="entry name" value="CBM_1"/>
    <property type="match status" value="1"/>
</dbReference>
<protein>
    <recommendedName>
        <fullName evidence="15">lytic cellulose monooxygenase (C4-dehydrogenating)</fullName>
        <ecNumber evidence="15">1.14.99.56</ecNumber>
    </recommendedName>
</protein>
<dbReference type="GO" id="GO:0030245">
    <property type="term" value="P:cellulose catabolic process"/>
    <property type="evidence" value="ECO:0007669"/>
    <property type="project" value="UniProtKB-KW"/>
</dbReference>
<dbReference type="GO" id="GO:0005576">
    <property type="term" value="C:extracellular region"/>
    <property type="evidence" value="ECO:0007669"/>
    <property type="project" value="UniProtKB-SubCell"/>
</dbReference>
<keyword evidence="7" id="KW-0560">Oxidoreductase</keyword>
<dbReference type="GO" id="GO:0046872">
    <property type="term" value="F:metal ion binding"/>
    <property type="evidence" value="ECO:0007669"/>
    <property type="project" value="UniProtKB-KW"/>
</dbReference>
<evidence type="ECO:0000256" key="3">
    <source>
        <dbReference type="ARBA" id="ARBA00022525"/>
    </source>
</evidence>
<organism evidence="18 19">
    <name type="scientific">Sordaria macrospora</name>
    <dbReference type="NCBI Taxonomy" id="5147"/>
    <lineage>
        <taxon>Eukaryota</taxon>
        <taxon>Fungi</taxon>
        <taxon>Dikarya</taxon>
        <taxon>Ascomycota</taxon>
        <taxon>Pezizomycotina</taxon>
        <taxon>Sordariomycetes</taxon>
        <taxon>Sordariomycetidae</taxon>
        <taxon>Sordariales</taxon>
        <taxon>Sordariaceae</taxon>
        <taxon>Sordaria</taxon>
    </lineage>
</organism>
<comment type="caution">
    <text evidence="18">The sequence shown here is derived from an EMBL/GenBank/DDBJ whole genome shotgun (WGS) entry which is preliminary data.</text>
</comment>
<dbReference type="EC" id="1.14.99.56" evidence="15"/>
<dbReference type="PANTHER" id="PTHR33353:SF9">
    <property type="entry name" value="ENDOGLUCANASE II"/>
    <property type="match status" value="1"/>
</dbReference>
<keyword evidence="10" id="KW-1015">Disulfide bond</keyword>
<evidence type="ECO:0000256" key="7">
    <source>
        <dbReference type="ARBA" id="ARBA00023002"/>
    </source>
</evidence>
<comment type="cofactor">
    <cofactor evidence="1">
        <name>Cu(2+)</name>
        <dbReference type="ChEBI" id="CHEBI:29036"/>
    </cofactor>
</comment>
<keyword evidence="8" id="KW-0186">Copper</keyword>
<name>A0A8S8ZR64_SORMA</name>
<evidence type="ECO:0000256" key="8">
    <source>
        <dbReference type="ARBA" id="ARBA00023008"/>
    </source>
</evidence>
<evidence type="ECO:0000256" key="9">
    <source>
        <dbReference type="ARBA" id="ARBA00023033"/>
    </source>
</evidence>
<evidence type="ECO:0000259" key="16">
    <source>
        <dbReference type="Pfam" id="PF00734"/>
    </source>
</evidence>
<dbReference type="AlphaFoldDB" id="A0A8S8ZR64"/>
<dbReference type="InterPro" id="IPR005103">
    <property type="entry name" value="AA9_LPMO"/>
</dbReference>
<dbReference type="GO" id="GO:0004497">
    <property type="term" value="F:monooxygenase activity"/>
    <property type="evidence" value="ECO:0007669"/>
    <property type="project" value="UniProtKB-KW"/>
</dbReference>
<dbReference type="GO" id="GO:0030248">
    <property type="term" value="F:cellulose binding"/>
    <property type="evidence" value="ECO:0007669"/>
    <property type="project" value="InterPro"/>
</dbReference>
<comment type="subcellular location">
    <subcellularLocation>
        <location evidence="2">Secreted</location>
    </subcellularLocation>
</comment>
<dbReference type="EMBL" id="NMPR01000095">
    <property type="protein sequence ID" value="KAA8630762.1"/>
    <property type="molecule type" value="Genomic_DNA"/>
</dbReference>
<keyword evidence="5" id="KW-0732">Signal</keyword>
<keyword evidence="6" id="KW-0136">Cellulose degradation</keyword>
<evidence type="ECO:0000256" key="1">
    <source>
        <dbReference type="ARBA" id="ARBA00001973"/>
    </source>
</evidence>
<dbReference type="InterPro" id="IPR000254">
    <property type="entry name" value="CBD"/>
</dbReference>
<dbReference type="Gene3D" id="2.70.50.70">
    <property type="match status" value="1"/>
</dbReference>
<evidence type="ECO:0000313" key="18">
    <source>
        <dbReference type="EMBL" id="KAA8630762.1"/>
    </source>
</evidence>
<evidence type="ECO:0000256" key="15">
    <source>
        <dbReference type="ARBA" id="ARBA00047174"/>
    </source>
</evidence>
<accession>A0A8S8ZR64</accession>
<evidence type="ECO:0000256" key="2">
    <source>
        <dbReference type="ARBA" id="ARBA00004613"/>
    </source>
</evidence>
<keyword evidence="12" id="KW-0624">Polysaccharide degradation</keyword>
<evidence type="ECO:0000256" key="12">
    <source>
        <dbReference type="ARBA" id="ARBA00023326"/>
    </source>
</evidence>
<dbReference type="PANTHER" id="PTHR33353">
    <property type="entry name" value="PUTATIVE (AFU_ORTHOLOGUE AFUA_1G12560)-RELATED"/>
    <property type="match status" value="1"/>
</dbReference>
<keyword evidence="9" id="KW-0503">Monooxygenase</keyword>
<evidence type="ECO:0000256" key="10">
    <source>
        <dbReference type="ARBA" id="ARBA00023157"/>
    </source>
</evidence>
<evidence type="ECO:0000259" key="17">
    <source>
        <dbReference type="Pfam" id="PF03443"/>
    </source>
</evidence>